<dbReference type="Gene3D" id="3.50.50.60">
    <property type="entry name" value="FAD/NAD(P)-binding domain"/>
    <property type="match status" value="1"/>
</dbReference>
<dbReference type="SUPFAM" id="SSF51905">
    <property type="entry name" value="FAD/NAD(P)-binding domain"/>
    <property type="match status" value="1"/>
</dbReference>
<accession>X0XJV1</accession>
<reference evidence="1" key="1">
    <citation type="journal article" date="2014" name="Front. Microbiol.">
        <title>High frequency of phylogenetically diverse reductive dehalogenase-homologous genes in deep subseafloor sedimentary metagenomes.</title>
        <authorList>
            <person name="Kawai M."/>
            <person name="Futagami T."/>
            <person name="Toyoda A."/>
            <person name="Takaki Y."/>
            <person name="Nishi S."/>
            <person name="Hori S."/>
            <person name="Arai W."/>
            <person name="Tsubouchi T."/>
            <person name="Morono Y."/>
            <person name="Uchiyama I."/>
            <person name="Ito T."/>
            <person name="Fujiyama A."/>
            <person name="Inagaki F."/>
            <person name="Takami H."/>
        </authorList>
    </citation>
    <scope>NUCLEOTIDE SEQUENCE</scope>
    <source>
        <strain evidence="1">Expedition CK06-06</strain>
    </source>
</reference>
<dbReference type="Pfam" id="PF12831">
    <property type="entry name" value="FAD_oxidored"/>
    <property type="match status" value="1"/>
</dbReference>
<dbReference type="AlphaFoldDB" id="X0XJV1"/>
<comment type="caution">
    <text evidence="1">The sequence shown here is derived from an EMBL/GenBank/DDBJ whole genome shotgun (WGS) entry which is preliminary data.</text>
</comment>
<sequence>MNTCQEPARDIPVLADVDVVVVGGGPGGIMAALAAARTGARTLLVER</sequence>
<gene>
    <name evidence="1" type="ORF">S01H1_83201</name>
</gene>
<protein>
    <recommendedName>
        <fullName evidence="2">FAD-dependent oxidoreductase</fullName>
    </recommendedName>
</protein>
<evidence type="ECO:0008006" key="2">
    <source>
        <dbReference type="Google" id="ProtNLM"/>
    </source>
</evidence>
<evidence type="ECO:0000313" key="1">
    <source>
        <dbReference type="EMBL" id="GAG43429.1"/>
    </source>
</evidence>
<name>X0XJV1_9ZZZZ</name>
<proteinExistence type="predicted"/>
<organism evidence="1">
    <name type="scientific">marine sediment metagenome</name>
    <dbReference type="NCBI Taxonomy" id="412755"/>
    <lineage>
        <taxon>unclassified sequences</taxon>
        <taxon>metagenomes</taxon>
        <taxon>ecological metagenomes</taxon>
    </lineage>
</organism>
<feature type="non-terminal residue" evidence="1">
    <location>
        <position position="47"/>
    </location>
</feature>
<dbReference type="EMBL" id="BARS01056517">
    <property type="protein sequence ID" value="GAG43429.1"/>
    <property type="molecule type" value="Genomic_DNA"/>
</dbReference>
<dbReference type="InterPro" id="IPR036188">
    <property type="entry name" value="FAD/NAD-bd_sf"/>
</dbReference>